<dbReference type="GO" id="GO:0016747">
    <property type="term" value="F:acyltransferase activity, transferring groups other than amino-acyl groups"/>
    <property type="evidence" value="ECO:0007669"/>
    <property type="project" value="InterPro"/>
</dbReference>
<proteinExistence type="predicted"/>
<evidence type="ECO:0000313" key="2">
    <source>
        <dbReference type="EMBL" id="GAX90207.1"/>
    </source>
</evidence>
<feature type="domain" description="N-acetyltransferase" evidence="1">
    <location>
        <begin position="11"/>
        <end position="156"/>
    </location>
</feature>
<protein>
    <submittedName>
        <fullName evidence="2">N-acetyltransferase</fullName>
    </submittedName>
</protein>
<sequence length="156" mass="17704">MPYTVWTNGNYTISTDRNHLDLQTIYNYLHFESYWAKGIPMDVLEKSVAGSALCFGIYKGNPSESPTKQIGFARVISDLATFAWLADVFVLPEYRGQGLSKWLVGVIVQHPELQGLRRFMLATNDAHGLYEKYGFVPMDQPERFMQIAPGTSVYQV</sequence>
<keyword evidence="3" id="KW-1185">Reference proteome</keyword>
<dbReference type="CDD" id="cd04301">
    <property type="entry name" value="NAT_SF"/>
    <property type="match status" value="1"/>
</dbReference>
<dbReference type="SUPFAM" id="SSF55729">
    <property type="entry name" value="Acyl-CoA N-acyltransferases (Nat)"/>
    <property type="match status" value="1"/>
</dbReference>
<dbReference type="Proteomes" id="UP000217785">
    <property type="component" value="Unassembled WGS sequence"/>
</dbReference>
<keyword evidence="2" id="KW-0808">Transferase</keyword>
<dbReference type="PANTHER" id="PTHR43233:SF1">
    <property type="entry name" value="FAMILY N-ACETYLTRANSFERASE, PUTATIVE (AFU_ORTHOLOGUE AFUA_6G03350)-RELATED"/>
    <property type="match status" value="1"/>
</dbReference>
<dbReference type="EMBL" id="BDUF01000053">
    <property type="protein sequence ID" value="GAX90207.1"/>
    <property type="molecule type" value="Genomic_DNA"/>
</dbReference>
<dbReference type="AlphaFoldDB" id="A0A292YHB7"/>
<dbReference type="PANTHER" id="PTHR43233">
    <property type="entry name" value="FAMILY N-ACETYLTRANSFERASE, PUTATIVE (AFU_ORTHOLOGUE AFUA_6G03350)-RELATED"/>
    <property type="match status" value="1"/>
</dbReference>
<evidence type="ECO:0000259" key="1">
    <source>
        <dbReference type="PROSITE" id="PS51186"/>
    </source>
</evidence>
<accession>A0A292YHB7</accession>
<dbReference type="InterPro" id="IPR053144">
    <property type="entry name" value="Acetyltransferase_Butenolide"/>
</dbReference>
<organism evidence="2 3">
    <name type="scientific">Effusibacillus lacus</name>
    <dbReference type="NCBI Taxonomy" id="1348429"/>
    <lineage>
        <taxon>Bacteria</taxon>
        <taxon>Bacillati</taxon>
        <taxon>Bacillota</taxon>
        <taxon>Bacilli</taxon>
        <taxon>Bacillales</taxon>
        <taxon>Alicyclobacillaceae</taxon>
        <taxon>Effusibacillus</taxon>
    </lineage>
</organism>
<evidence type="ECO:0000313" key="3">
    <source>
        <dbReference type="Proteomes" id="UP000217785"/>
    </source>
</evidence>
<dbReference type="Gene3D" id="3.40.630.30">
    <property type="match status" value="1"/>
</dbReference>
<comment type="caution">
    <text evidence="2">The sequence shown here is derived from an EMBL/GenBank/DDBJ whole genome shotgun (WGS) entry which is preliminary data.</text>
</comment>
<gene>
    <name evidence="2" type="ORF">EFBL_1833</name>
</gene>
<dbReference type="PROSITE" id="PS51186">
    <property type="entry name" value="GNAT"/>
    <property type="match status" value="1"/>
</dbReference>
<dbReference type="InterPro" id="IPR000182">
    <property type="entry name" value="GNAT_dom"/>
</dbReference>
<name>A0A292YHB7_9BACL</name>
<reference evidence="3" key="1">
    <citation type="submission" date="2017-07" db="EMBL/GenBank/DDBJ databases">
        <title>Draft genome sequence of Effusibacillus lacus strain skLN1.</title>
        <authorList>
            <person name="Watanabe M."/>
            <person name="Kojima H."/>
            <person name="Fukui M."/>
        </authorList>
    </citation>
    <scope>NUCLEOTIDE SEQUENCE [LARGE SCALE GENOMIC DNA]</scope>
    <source>
        <strain evidence="3">skLN1</strain>
    </source>
</reference>
<dbReference type="RefSeq" id="WP_165912652.1">
    <property type="nucleotide sequence ID" value="NZ_BDUF01000053.1"/>
</dbReference>
<dbReference type="InterPro" id="IPR016181">
    <property type="entry name" value="Acyl_CoA_acyltransferase"/>
</dbReference>
<dbReference type="Pfam" id="PF13508">
    <property type="entry name" value="Acetyltransf_7"/>
    <property type="match status" value="1"/>
</dbReference>